<organism evidence="1 2">
    <name type="scientific">Paenibacillus auburnensis</name>
    <dbReference type="NCBI Taxonomy" id="2905649"/>
    <lineage>
        <taxon>Bacteria</taxon>
        <taxon>Bacillati</taxon>
        <taxon>Bacillota</taxon>
        <taxon>Bacilli</taxon>
        <taxon>Bacillales</taxon>
        <taxon>Paenibacillaceae</taxon>
        <taxon>Paenibacillus</taxon>
    </lineage>
</organism>
<dbReference type="Proteomes" id="UP000838324">
    <property type="component" value="Unassembled WGS sequence"/>
</dbReference>
<accession>A0ABN8H4C3</accession>
<comment type="caution">
    <text evidence="1">The sequence shown here is derived from an EMBL/GenBank/DDBJ whole genome shotgun (WGS) entry which is preliminary data.</text>
</comment>
<dbReference type="EMBL" id="CAKMMG010000012">
    <property type="protein sequence ID" value="CAH1222911.1"/>
    <property type="molecule type" value="Genomic_DNA"/>
</dbReference>
<evidence type="ECO:0000313" key="2">
    <source>
        <dbReference type="Proteomes" id="UP000838324"/>
    </source>
</evidence>
<reference evidence="1" key="1">
    <citation type="submission" date="2022-01" db="EMBL/GenBank/DDBJ databases">
        <authorList>
            <person name="Criscuolo A."/>
        </authorList>
    </citation>
    <scope>NUCLEOTIDE SEQUENCE</scope>
    <source>
        <strain evidence="1">CIP111892</strain>
    </source>
</reference>
<proteinExistence type="predicted"/>
<evidence type="ECO:0000313" key="1">
    <source>
        <dbReference type="EMBL" id="CAH1222911.1"/>
    </source>
</evidence>
<gene>
    <name evidence="1" type="ORF">PAECIP111892_05235</name>
</gene>
<protein>
    <submittedName>
        <fullName evidence="1">Uncharacterized protein</fullName>
    </submittedName>
</protein>
<keyword evidence="2" id="KW-1185">Reference proteome</keyword>
<name>A0ABN8H4C3_9BACL</name>
<sequence length="66" mass="7805">MIDNGLIKLFKNILDRIIQTQIVPVYLPRFSLNRYVLFNGTPRLALYLKKRTEFPKTIQQITSEHS</sequence>